<feature type="compositionally biased region" description="Low complexity" evidence="1">
    <location>
        <begin position="235"/>
        <end position="244"/>
    </location>
</feature>
<keyword evidence="3" id="KW-1185">Reference proteome</keyword>
<reference evidence="2 3" key="1">
    <citation type="submission" date="2023-04" db="EMBL/GenBank/DDBJ databases">
        <title>Two novel species of Flavobacterium.</title>
        <authorList>
            <person name="Liu Q."/>
            <person name="Xin Y.-H."/>
        </authorList>
    </citation>
    <scope>NUCLEOTIDE SEQUENCE [LARGE SCALE GENOMIC DNA]</scope>
    <source>
        <strain evidence="2 3">LB1P51</strain>
    </source>
</reference>
<dbReference type="EMBL" id="JASCRZ010000023">
    <property type="protein sequence ID" value="MDI5896410.1"/>
    <property type="molecule type" value="Genomic_DNA"/>
</dbReference>
<organism evidence="2 3">
    <name type="scientific">Flavobacterium algoritolerans</name>
    <dbReference type="NCBI Taxonomy" id="3041254"/>
    <lineage>
        <taxon>Bacteria</taxon>
        <taxon>Pseudomonadati</taxon>
        <taxon>Bacteroidota</taxon>
        <taxon>Flavobacteriia</taxon>
        <taxon>Flavobacteriales</taxon>
        <taxon>Flavobacteriaceae</taxon>
        <taxon>Flavobacterium</taxon>
    </lineage>
</organism>
<dbReference type="Proteomes" id="UP001243403">
    <property type="component" value="Unassembled WGS sequence"/>
</dbReference>
<evidence type="ECO:0000313" key="3">
    <source>
        <dbReference type="Proteomes" id="UP001243403"/>
    </source>
</evidence>
<protein>
    <submittedName>
        <fullName evidence="2">Uncharacterized protein</fullName>
    </submittedName>
</protein>
<feature type="compositionally biased region" description="Low complexity" evidence="1">
    <location>
        <begin position="205"/>
        <end position="226"/>
    </location>
</feature>
<feature type="non-terminal residue" evidence="2">
    <location>
        <position position="1"/>
    </location>
</feature>
<feature type="compositionally biased region" description="Low complexity" evidence="1">
    <location>
        <begin position="159"/>
        <end position="198"/>
    </location>
</feature>
<sequence length="344" mass="34533">PNMKISTRFFISLSSLANVIIAASEEFTLKLQADGTALAGDNIHISSDNKFFISDTDQTATGQIEDDGTLKINGYTVGVGKNYLSLTADSSSFMTAEPWSIVGGQLKLYGSNFHAVPSGQSGIYVLGTINAASGRSDVINVAIEAQGSNGKSVSDYDASTKSSSVQSSSSSSSTEASSTPVSSAEQTTTSTSSSIVESTNKKETSSTVASSAKTSVFSSEPEPSSEGTTSAVPESSSQLPASSSTQEEVPKSSTAAASSSTEISSSTVIGSISSAIESTSSAVGSTGSPAITSSSASITRSATLSTVSSSNLSSSAASIQTFDNAGMKNGASVFAAVVAGIALF</sequence>
<evidence type="ECO:0000313" key="2">
    <source>
        <dbReference type="EMBL" id="MDI5896410.1"/>
    </source>
</evidence>
<accession>A0ABT6VDX5</accession>
<gene>
    <name evidence="2" type="ORF">QLS65_16100</name>
</gene>
<proteinExistence type="predicted"/>
<feature type="region of interest" description="Disordered" evidence="1">
    <location>
        <begin position="149"/>
        <end position="260"/>
    </location>
</feature>
<name>A0ABT6VDX5_9FLAO</name>
<comment type="caution">
    <text evidence="2">The sequence shown here is derived from an EMBL/GenBank/DDBJ whole genome shotgun (WGS) entry which is preliminary data.</text>
</comment>
<evidence type="ECO:0000256" key="1">
    <source>
        <dbReference type="SAM" id="MobiDB-lite"/>
    </source>
</evidence>